<name>A0A6A6A2Z0_9PLEO</name>
<evidence type="ECO:0000313" key="2">
    <source>
        <dbReference type="EMBL" id="KAF2126239.1"/>
    </source>
</evidence>
<dbReference type="RefSeq" id="XP_033520631.1">
    <property type="nucleotide sequence ID" value="XM_033670802.1"/>
</dbReference>
<evidence type="ECO:0000256" key="1">
    <source>
        <dbReference type="SAM" id="MobiDB-lite"/>
    </source>
</evidence>
<proteinExistence type="predicted"/>
<dbReference type="Proteomes" id="UP000799771">
    <property type="component" value="Unassembled WGS sequence"/>
</dbReference>
<protein>
    <submittedName>
        <fullName evidence="2">Uncharacterized protein</fullName>
    </submittedName>
</protein>
<feature type="compositionally biased region" description="Polar residues" evidence="1">
    <location>
        <begin position="1"/>
        <end position="11"/>
    </location>
</feature>
<organism evidence="2 3">
    <name type="scientific">Dothidotthia symphoricarpi CBS 119687</name>
    <dbReference type="NCBI Taxonomy" id="1392245"/>
    <lineage>
        <taxon>Eukaryota</taxon>
        <taxon>Fungi</taxon>
        <taxon>Dikarya</taxon>
        <taxon>Ascomycota</taxon>
        <taxon>Pezizomycotina</taxon>
        <taxon>Dothideomycetes</taxon>
        <taxon>Pleosporomycetidae</taxon>
        <taxon>Pleosporales</taxon>
        <taxon>Dothidotthiaceae</taxon>
        <taxon>Dothidotthia</taxon>
    </lineage>
</organism>
<gene>
    <name evidence="2" type="ORF">P153DRAFT_388982</name>
</gene>
<keyword evidence="3" id="KW-1185">Reference proteome</keyword>
<dbReference type="AlphaFoldDB" id="A0A6A6A2Z0"/>
<reference evidence="2" key="1">
    <citation type="journal article" date="2020" name="Stud. Mycol.">
        <title>101 Dothideomycetes genomes: a test case for predicting lifestyles and emergence of pathogens.</title>
        <authorList>
            <person name="Haridas S."/>
            <person name="Albert R."/>
            <person name="Binder M."/>
            <person name="Bloem J."/>
            <person name="Labutti K."/>
            <person name="Salamov A."/>
            <person name="Andreopoulos B."/>
            <person name="Baker S."/>
            <person name="Barry K."/>
            <person name="Bills G."/>
            <person name="Bluhm B."/>
            <person name="Cannon C."/>
            <person name="Castanera R."/>
            <person name="Culley D."/>
            <person name="Daum C."/>
            <person name="Ezra D."/>
            <person name="Gonzalez J."/>
            <person name="Henrissat B."/>
            <person name="Kuo A."/>
            <person name="Liang C."/>
            <person name="Lipzen A."/>
            <person name="Lutzoni F."/>
            <person name="Magnuson J."/>
            <person name="Mondo S."/>
            <person name="Nolan M."/>
            <person name="Ohm R."/>
            <person name="Pangilinan J."/>
            <person name="Park H.-J."/>
            <person name="Ramirez L."/>
            <person name="Alfaro M."/>
            <person name="Sun H."/>
            <person name="Tritt A."/>
            <person name="Yoshinaga Y."/>
            <person name="Zwiers L.-H."/>
            <person name="Turgeon B."/>
            <person name="Goodwin S."/>
            <person name="Spatafora J."/>
            <person name="Crous P."/>
            <person name="Grigoriev I."/>
        </authorList>
    </citation>
    <scope>NUCLEOTIDE SEQUENCE</scope>
    <source>
        <strain evidence="2">CBS 119687</strain>
    </source>
</reference>
<sequence>MSDNMPISSKSAGKMPCKDVPPSEAAPVDTAVDTDNATEENLPLAELHSVTFDADDEKHLVWMAKLAPCTDDIEVARRLSLQPNWEDCRQSVLISKEGVDAWWGSGNQEGIQDACEGLTSWVLALLQVLEQLDGLNEQESARCVEEWDQTMAASLPDSEKCRECGGCPCRGVGPSNSARDEDVNNWQRMWNAMGTAESGLMVVWFSRWDILMRQCAKMRRACQKLLRMLEIVRLGRDPSPGEYEIDC</sequence>
<dbReference type="GeneID" id="54411234"/>
<evidence type="ECO:0000313" key="3">
    <source>
        <dbReference type="Proteomes" id="UP000799771"/>
    </source>
</evidence>
<accession>A0A6A6A2Z0</accession>
<dbReference type="EMBL" id="ML977514">
    <property type="protein sequence ID" value="KAF2126239.1"/>
    <property type="molecule type" value="Genomic_DNA"/>
</dbReference>
<feature type="region of interest" description="Disordered" evidence="1">
    <location>
        <begin position="1"/>
        <end position="27"/>
    </location>
</feature>